<evidence type="ECO:0000256" key="5">
    <source>
        <dbReference type="ARBA" id="ARBA00022734"/>
    </source>
</evidence>
<evidence type="ECO:0000256" key="1">
    <source>
        <dbReference type="ARBA" id="ARBA00004167"/>
    </source>
</evidence>
<keyword evidence="4" id="KW-1003">Cell membrane</keyword>
<dbReference type="OrthoDB" id="7889197at2"/>
<organism evidence="8 9">
    <name type="scientific">Bartonella tamiae Th239</name>
    <dbReference type="NCBI Taxonomy" id="1094558"/>
    <lineage>
        <taxon>Bacteria</taxon>
        <taxon>Pseudomonadati</taxon>
        <taxon>Pseudomonadota</taxon>
        <taxon>Alphaproteobacteria</taxon>
        <taxon>Hyphomicrobiales</taxon>
        <taxon>Bartonellaceae</taxon>
        <taxon>Bartonella</taxon>
    </lineage>
</organism>
<comment type="similarity">
    <text evidence="2">Belongs to the BA14k family.</text>
</comment>
<keyword evidence="4" id="KW-0472">Membrane</keyword>
<evidence type="ECO:0000313" key="8">
    <source>
        <dbReference type="EMBL" id="EJF89177.1"/>
    </source>
</evidence>
<feature type="signal peptide" evidence="7">
    <location>
        <begin position="1"/>
        <end position="25"/>
    </location>
</feature>
<accession>J1JW06</accession>
<gene>
    <name evidence="8" type="ORF">ME5_01728</name>
</gene>
<evidence type="ECO:0000256" key="4">
    <source>
        <dbReference type="ARBA" id="ARBA00022475"/>
    </source>
</evidence>
<dbReference type="Proteomes" id="UP000008952">
    <property type="component" value="Unassembled WGS sequence"/>
</dbReference>
<dbReference type="eggNOG" id="ENOG5033457">
    <property type="taxonomic scope" value="Bacteria"/>
</dbReference>
<dbReference type="HOGENOM" id="CLU_095224_1_0_5"/>
<keyword evidence="9" id="KW-1185">Reference proteome</keyword>
<dbReference type="RefSeq" id="WP_008040327.1">
    <property type="nucleotide sequence ID" value="NZ_JH725147.1"/>
</dbReference>
<comment type="function">
    <text evidence="6">Has immunoglobulin-binding and hemagglutination properties, and can bind to mannose. Essential for virulence. May be involved in LPS biosynthesis or polysaccharide transport.</text>
</comment>
<dbReference type="AlphaFoldDB" id="J1JW06"/>
<evidence type="ECO:0000256" key="6">
    <source>
        <dbReference type="ARBA" id="ARBA00025321"/>
    </source>
</evidence>
<comment type="caution">
    <text evidence="8">The sequence shown here is derived from an EMBL/GenBank/DDBJ whole genome shotgun (WGS) entry which is preliminary data.</text>
</comment>
<keyword evidence="5" id="KW-0430">Lectin</keyword>
<proteinExistence type="inferred from homology"/>
<dbReference type="STRING" id="1094558.ME5_01728"/>
<comment type="subcellular location">
    <subcellularLocation>
        <location evidence="1">Membrane</location>
        <topology evidence="1">Single-pass membrane protein</topology>
    </subcellularLocation>
</comment>
<protein>
    <recommendedName>
        <fullName evidence="3">Lectin-like protein BA14k</fullName>
    </recommendedName>
</protein>
<evidence type="ECO:0000256" key="3">
    <source>
        <dbReference type="ARBA" id="ARBA00020552"/>
    </source>
</evidence>
<feature type="chain" id="PRO_5003744080" description="Lectin-like protein BA14k" evidence="7">
    <location>
        <begin position="26"/>
        <end position="162"/>
    </location>
</feature>
<evidence type="ECO:0000256" key="2">
    <source>
        <dbReference type="ARBA" id="ARBA00010270"/>
    </source>
</evidence>
<reference evidence="8 9" key="1">
    <citation type="submission" date="2012-03" db="EMBL/GenBank/DDBJ databases">
        <title>The Genome Sequence of Bartonella tamiae Th239.</title>
        <authorList>
            <consortium name="The Broad Institute Genome Sequencing Platform"/>
            <consortium name="The Broad Institute Genome Sequencing Center for Infectious Disease"/>
            <person name="Feldgarden M."/>
            <person name="Kirby J."/>
            <person name="Kosoy M."/>
            <person name="Birtles R."/>
            <person name="Probert W.S."/>
            <person name="Chiaraviglio L."/>
            <person name="Young S.K."/>
            <person name="Zeng Q."/>
            <person name="Gargeya S."/>
            <person name="Fitzgerald M."/>
            <person name="Haas B."/>
            <person name="Abouelleil A."/>
            <person name="Alvarado L."/>
            <person name="Arachchi H.M."/>
            <person name="Berlin A."/>
            <person name="Chapman S.B."/>
            <person name="Gearin G."/>
            <person name="Goldberg J."/>
            <person name="Griggs A."/>
            <person name="Gujja S."/>
            <person name="Hansen M."/>
            <person name="Heiman D."/>
            <person name="Howarth C."/>
            <person name="Larimer J."/>
            <person name="Lui A."/>
            <person name="MacDonald P.J.P."/>
            <person name="McCowen C."/>
            <person name="Montmayeur A."/>
            <person name="Murphy C."/>
            <person name="Neiman D."/>
            <person name="Pearson M."/>
            <person name="Priest M."/>
            <person name="Roberts A."/>
            <person name="Saif S."/>
            <person name="Shea T."/>
            <person name="Sisk P."/>
            <person name="Stolte C."/>
            <person name="Sykes S."/>
            <person name="Wortman J."/>
            <person name="Nusbaum C."/>
            <person name="Birren B."/>
        </authorList>
    </citation>
    <scope>NUCLEOTIDE SEQUENCE [LARGE SCALE GENOMIC DNA]</scope>
    <source>
        <strain evidence="8 9">Th239</strain>
    </source>
</reference>
<evidence type="ECO:0000313" key="9">
    <source>
        <dbReference type="Proteomes" id="UP000008952"/>
    </source>
</evidence>
<dbReference type="EMBL" id="AIMB01000008">
    <property type="protein sequence ID" value="EJF89177.1"/>
    <property type="molecule type" value="Genomic_DNA"/>
</dbReference>
<evidence type="ECO:0000256" key="7">
    <source>
        <dbReference type="SAM" id="SignalP"/>
    </source>
</evidence>
<sequence length="162" mass="18264">MTSLFKMAILSTLTIATIATPLANAQARSHHHHRWDGPRYYDHHHRHRHNNGGNALAAGVIGLAAGAIIASTLSRTSPQPSVIYRQSPHVIYQEPRAIYPARPSYYPAPPGYYPPPPAAYRPIYQPWSPAWYQRCASKYRSFNPQTGTYRGYDGRDHLCRAN</sequence>
<dbReference type="GO" id="GO:0016020">
    <property type="term" value="C:membrane"/>
    <property type="evidence" value="ECO:0007669"/>
    <property type="project" value="UniProtKB-SubCell"/>
</dbReference>
<dbReference type="GO" id="GO:0030246">
    <property type="term" value="F:carbohydrate binding"/>
    <property type="evidence" value="ECO:0007669"/>
    <property type="project" value="UniProtKB-KW"/>
</dbReference>
<dbReference type="InterPro" id="IPR012413">
    <property type="entry name" value="BA14K"/>
</dbReference>
<keyword evidence="7" id="KW-0732">Signal</keyword>
<name>J1JW06_9HYPH</name>
<dbReference type="PATRIC" id="fig|1094558.3.peg.1857"/>
<dbReference type="Pfam" id="PF07886">
    <property type="entry name" value="BA14K"/>
    <property type="match status" value="1"/>
</dbReference>